<dbReference type="PANTHER" id="PTHR18870:SF9">
    <property type="entry name" value="PROTEIN TAG-278-RELATED"/>
    <property type="match status" value="1"/>
</dbReference>
<keyword evidence="5" id="KW-1185">Reference proteome</keyword>
<organism evidence="4 5">
    <name type="scientific">Acropora cervicornis</name>
    <name type="common">Staghorn coral</name>
    <dbReference type="NCBI Taxonomy" id="6130"/>
    <lineage>
        <taxon>Eukaryota</taxon>
        <taxon>Metazoa</taxon>
        <taxon>Cnidaria</taxon>
        <taxon>Anthozoa</taxon>
        <taxon>Hexacorallia</taxon>
        <taxon>Scleractinia</taxon>
        <taxon>Astrocoeniina</taxon>
        <taxon>Acroporidae</taxon>
        <taxon>Acropora</taxon>
    </lineage>
</organism>
<comment type="caution">
    <text evidence="4">The sequence shown here is derived from an EMBL/GenBank/DDBJ whole genome shotgun (WGS) entry which is preliminary data.</text>
</comment>
<protein>
    <recommendedName>
        <fullName evidence="6">Protein FAM184A/B N-terminal domain-containing protein</fullName>
    </recommendedName>
</protein>
<proteinExistence type="predicted"/>
<gene>
    <name evidence="4" type="ORF">P5673_013731</name>
</gene>
<dbReference type="Proteomes" id="UP001249851">
    <property type="component" value="Unassembled WGS sequence"/>
</dbReference>
<evidence type="ECO:0008006" key="6">
    <source>
        <dbReference type="Google" id="ProtNLM"/>
    </source>
</evidence>
<reference evidence="4" key="2">
    <citation type="journal article" date="2023" name="Science">
        <title>Genomic signatures of disease resistance in endangered staghorn corals.</title>
        <authorList>
            <person name="Vollmer S.V."/>
            <person name="Selwyn J.D."/>
            <person name="Despard B.A."/>
            <person name="Roesel C.L."/>
        </authorList>
    </citation>
    <scope>NUCLEOTIDE SEQUENCE</scope>
    <source>
        <strain evidence="4">K2</strain>
    </source>
</reference>
<keyword evidence="1 2" id="KW-0175">Coiled coil</keyword>
<evidence type="ECO:0000256" key="3">
    <source>
        <dbReference type="SAM" id="MobiDB-lite"/>
    </source>
</evidence>
<evidence type="ECO:0000313" key="4">
    <source>
        <dbReference type="EMBL" id="KAK2562783.1"/>
    </source>
</evidence>
<evidence type="ECO:0000256" key="1">
    <source>
        <dbReference type="ARBA" id="ARBA00023054"/>
    </source>
</evidence>
<sequence>MAYKGVREQQDIKTKLSRKIAELTMVIHLLFTRNHEREVEIEAVKTAYEHEIDVIREEAKGKMSWLEGQLDELEKFRVLLNLKATENEKDKQQIKELQNKEAELHETLGHKDQLLALAEKQIVELREQLKGKLKADDEQIGMLSTELESAKMENSSLKEKLKAKTDKMKKSERQIDSLQSKIRTLEEELSDISEQKRKLENSVNGLESDWQDEIDNLRHRIKEYTKQQQEDQLRAEKLEMENRHLNQQFKDLEDEKRQLEFKIRQYIDERNKKKEVRRSPRPVPKGSPEVPWTAPAFDRDDELDRLRKEVQRYRLELSNRESSFNRMFTDHQPVIVEGKTKKISGLLQNTSFPNLSGVNARKRSPHLPALGEQRISNSAHPEFHGF</sequence>
<accession>A0AAD9QK23</accession>
<feature type="coiled-coil region" evidence="2">
    <location>
        <begin position="80"/>
        <end position="269"/>
    </location>
</feature>
<dbReference type="AlphaFoldDB" id="A0AAD9QK23"/>
<evidence type="ECO:0000256" key="2">
    <source>
        <dbReference type="SAM" id="Coils"/>
    </source>
</evidence>
<dbReference type="Gene3D" id="1.10.287.1490">
    <property type="match status" value="1"/>
</dbReference>
<feature type="region of interest" description="Disordered" evidence="3">
    <location>
        <begin position="272"/>
        <end position="295"/>
    </location>
</feature>
<evidence type="ECO:0000313" key="5">
    <source>
        <dbReference type="Proteomes" id="UP001249851"/>
    </source>
</evidence>
<reference evidence="4" key="1">
    <citation type="journal article" date="2023" name="G3 (Bethesda)">
        <title>Whole genome assembly and annotation of the endangered Caribbean coral Acropora cervicornis.</title>
        <authorList>
            <person name="Selwyn J.D."/>
            <person name="Vollmer S.V."/>
        </authorList>
    </citation>
    <scope>NUCLEOTIDE SEQUENCE</scope>
    <source>
        <strain evidence="4">K2</strain>
    </source>
</reference>
<dbReference type="EMBL" id="JARQWQ010000027">
    <property type="protein sequence ID" value="KAK2562783.1"/>
    <property type="molecule type" value="Genomic_DNA"/>
</dbReference>
<name>A0AAD9QK23_ACRCE</name>
<dbReference type="PANTHER" id="PTHR18870">
    <property type="entry name" value="PROTEIN TAG-278-RELATED"/>
    <property type="match status" value="1"/>
</dbReference>